<dbReference type="InterPro" id="IPR005715">
    <property type="entry name" value="Glu_5kinase/COase_Synthase"/>
</dbReference>
<feature type="binding site" evidence="8">
    <location>
        <position position="160"/>
    </location>
    <ligand>
        <name>substrate</name>
    </ligand>
</feature>
<dbReference type="Pfam" id="PF01472">
    <property type="entry name" value="PUA"/>
    <property type="match status" value="1"/>
</dbReference>
<keyword evidence="12" id="KW-1185">Reference proteome</keyword>
<comment type="function">
    <text evidence="8">Catalyzes the transfer of a phosphate group to glutamate to form L-glutamate 5-phosphate.</text>
</comment>
<dbReference type="EC" id="2.7.2.11" evidence="8"/>
<feature type="binding site" evidence="8">
    <location>
        <position position="172"/>
    </location>
    <ligand>
        <name>substrate</name>
    </ligand>
</feature>
<feature type="binding site" evidence="8">
    <location>
        <begin position="233"/>
        <end position="239"/>
    </location>
    <ligand>
        <name>ATP</name>
        <dbReference type="ChEBI" id="CHEBI:30616"/>
    </ligand>
</feature>
<dbReference type="Pfam" id="PF00696">
    <property type="entry name" value="AA_kinase"/>
    <property type="match status" value="1"/>
</dbReference>
<dbReference type="GO" id="GO:0004349">
    <property type="term" value="F:glutamate 5-kinase activity"/>
    <property type="evidence" value="ECO:0007669"/>
    <property type="project" value="UniProtKB-EC"/>
</dbReference>
<protein>
    <recommendedName>
        <fullName evidence="8">Glutamate 5-kinase</fullName>
        <ecNumber evidence="8">2.7.2.11</ecNumber>
    </recommendedName>
    <alternativeName>
        <fullName evidence="8">Gamma-glutamyl kinase</fullName>
        <shortName evidence="8">GK</shortName>
    </alternativeName>
</protein>
<dbReference type="Gene3D" id="2.30.130.10">
    <property type="entry name" value="PUA domain"/>
    <property type="match status" value="1"/>
</dbReference>
<keyword evidence="2 8" id="KW-0028">Amino-acid biosynthesis</keyword>
<feature type="region of interest" description="Disordered" evidence="9">
    <location>
        <begin position="1"/>
        <end position="21"/>
    </location>
</feature>
<evidence type="ECO:0000256" key="1">
    <source>
        <dbReference type="ARBA" id="ARBA00022490"/>
    </source>
</evidence>
<evidence type="ECO:0000256" key="2">
    <source>
        <dbReference type="ARBA" id="ARBA00022605"/>
    </source>
</evidence>
<dbReference type="CDD" id="cd21157">
    <property type="entry name" value="PUA_G5K"/>
    <property type="match status" value="1"/>
</dbReference>
<keyword evidence="7 8" id="KW-0067">ATP-binding</keyword>
<comment type="catalytic activity">
    <reaction evidence="8">
        <text>L-glutamate + ATP = L-glutamyl 5-phosphate + ADP</text>
        <dbReference type="Rhea" id="RHEA:14877"/>
        <dbReference type="ChEBI" id="CHEBI:29985"/>
        <dbReference type="ChEBI" id="CHEBI:30616"/>
        <dbReference type="ChEBI" id="CHEBI:58274"/>
        <dbReference type="ChEBI" id="CHEBI:456216"/>
        <dbReference type="EC" id="2.7.2.11"/>
    </reaction>
</comment>
<keyword evidence="1 8" id="KW-0963">Cytoplasm</keyword>
<keyword evidence="4 8" id="KW-0808">Transferase</keyword>
<dbReference type="SUPFAM" id="SSF88697">
    <property type="entry name" value="PUA domain-like"/>
    <property type="match status" value="1"/>
</dbReference>
<dbReference type="Proteomes" id="UP001139168">
    <property type="component" value="Unassembled WGS sequence"/>
</dbReference>
<evidence type="ECO:0000256" key="6">
    <source>
        <dbReference type="ARBA" id="ARBA00022777"/>
    </source>
</evidence>
<dbReference type="Gene3D" id="3.40.1160.10">
    <property type="entry name" value="Acetylglutamate kinase-like"/>
    <property type="match status" value="1"/>
</dbReference>
<organism evidence="11 12">
    <name type="scientific">Arthrobacter gengyunqii</name>
    <dbReference type="NCBI Taxonomy" id="2886940"/>
    <lineage>
        <taxon>Bacteria</taxon>
        <taxon>Bacillati</taxon>
        <taxon>Actinomycetota</taxon>
        <taxon>Actinomycetes</taxon>
        <taxon>Micrococcales</taxon>
        <taxon>Micrococcaceae</taxon>
        <taxon>Arthrobacter</taxon>
    </lineage>
</organism>
<evidence type="ECO:0000256" key="5">
    <source>
        <dbReference type="ARBA" id="ARBA00022741"/>
    </source>
</evidence>
<comment type="caution">
    <text evidence="11">The sequence shown here is derived from an EMBL/GenBank/DDBJ whole genome shotgun (WGS) entry which is preliminary data.</text>
</comment>
<dbReference type="InterPro" id="IPR001048">
    <property type="entry name" value="Asp/Glu/Uridylate_kinase"/>
</dbReference>
<dbReference type="PANTHER" id="PTHR43654">
    <property type="entry name" value="GLUTAMATE 5-KINASE"/>
    <property type="match status" value="1"/>
</dbReference>
<dbReference type="InterPro" id="IPR036393">
    <property type="entry name" value="AceGlu_kinase-like_sf"/>
</dbReference>
<feature type="binding site" evidence="8">
    <location>
        <position position="33"/>
    </location>
    <ligand>
        <name>ATP</name>
        <dbReference type="ChEBI" id="CHEBI:30616"/>
    </ligand>
</feature>
<keyword evidence="3 8" id="KW-0641">Proline biosynthesis</keyword>
<evidence type="ECO:0000313" key="11">
    <source>
        <dbReference type="EMBL" id="MCC3265330.1"/>
    </source>
</evidence>
<dbReference type="InterPro" id="IPR036974">
    <property type="entry name" value="PUA_sf"/>
</dbReference>
<feature type="domain" description="PUA" evidence="10">
    <location>
        <begin position="296"/>
        <end position="375"/>
    </location>
</feature>
<sequence length="426" mass="43882">MTENTASLTTVPAPKRPLRSRSGLARAQRIVVKVGSSSLTTVAGGISDEALTGLADVLAARRTAGTEIILVSSGAISAGLAPLGLAKRPTQLSSQQAAASVGQGLLMARYTEAFGRHGVTVSQVLLTVEDLMRRTTHANANRAMERLLNFGVVPIVNENDTVASHEIRFGDNDRLAALVAHLVKADALILLSDVDALYDGPPSEGAVRIPQVTGMQDLEDVRIGKVGKAGVGTGGMATKVEAATISAQSGIPALVTSTANAAAALAGEDVGTWFVGRGRRQPVRLLWLAHVARIQGTLVVDDGAAKAVADRRRSLLAAGITSVKGHFEPGDPVAISNLTGNVIAHGLTNYASDELPQMLGRSTRELSKNLGRSFERAVVHVNDLVILQDHKSGGVPAETPAETPSGASAAPGSSVASPESANTLGG</sequence>
<dbReference type="RefSeq" id="WP_227890153.1">
    <property type="nucleotide sequence ID" value="NZ_JAJFZQ010000003.1"/>
</dbReference>
<dbReference type="NCBIfam" id="TIGR01027">
    <property type="entry name" value="proB"/>
    <property type="match status" value="1"/>
</dbReference>
<comment type="subcellular location">
    <subcellularLocation>
        <location evidence="8">Cytoplasm</location>
    </subcellularLocation>
</comment>
<dbReference type="InterPro" id="IPR015947">
    <property type="entry name" value="PUA-like_sf"/>
</dbReference>
<evidence type="ECO:0000256" key="4">
    <source>
        <dbReference type="ARBA" id="ARBA00022679"/>
    </source>
</evidence>
<feature type="binding site" evidence="8">
    <location>
        <begin position="192"/>
        <end position="193"/>
    </location>
    <ligand>
        <name>ATP</name>
        <dbReference type="ChEBI" id="CHEBI:30616"/>
    </ligand>
</feature>
<feature type="region of interest" description="Disordered" evidence="9">
    <location>
        <begin position="391"/>
        <end position="426"/>
    </location>
</feature>
<feature type="binding site" evidence="8">
    <location>
        <position position="73"/>
    </location>
    <ligand>
        <name>substrate</name>
    </ligand>
</feature>
<dbReference type="InterPro" id="IPR001057">
    <property type="entry name" value="Glu/AcGlu_kinase"/>
</dbReference>
<dbReference type="CDD" id="cd04242">
    <property type="entry name" value="AAK_G5K_ProB"/>
    <property type="match status" value="1"/>
</dbReference>
<comment type="pathway">
    <text evidence="8">Amino-acid biosynthesis; L-proline biosynthesis; L-glutamate 5-semialdehyde from L-glutamate: step 1/2.</text>
</comment>
<keyword evidence="5 8" id="KW-0547">Nucleotide-binding</keyword>
<dbReference type="HAMAP" id="MF_00456">
    <property type="entry name" value="ProB"/>
    <property type="match status" value="1"/>
</dbReference>
<dbReference type="PANTHER" id="PTHR43654:SF1">
    <property type="entry name" value="ISOPENTENYL PHOSPHATE KINASE"/>
    <property type="match status" value="1"/>
</dbReference>
<accession>A0ABS8GFD6</accession>
<dbReference type="InterPro" id="IPR041739">
    <property type="entry name" value="G5K_ProB"/>
</dbReference>
<dbReference type="EMBL" id="JAJFZQ010000003">
    <property type="protein sequence ID" value="MCC3265330.1"/>
    <property type="molecule type" value="Genomic_DNA"/>
</dbReference>
<evidence type="ECO:0000256" key="7">
    <source>
        <dbReference type="ARBA" id="ARBA00022840"/>
    </source>
</evidence>
<evidence type="ECO:0000256" key="3">
    <source>
        <dbReference type="ARBA" id="ARBA00022650"/>
    </source>
</evidence>
<evidence type="ECO:0000259" key="10">
    <source>
        <dbReference type="SMART" id="SM00359"/>
    </source>
</evidence>
<dbReference type="SUPFAM" id="SSF53633">
    <property type="entry name" value="Carbamate kinase-like"/>
    <property type="match status" value="1"/>
</dbReference>
<proteinExistence type="inferred from homology"/>
<dbReference type="PIRSF" id="PIRSF000729">
    <property type="entry name" value="GK"/>
    <property type="match status" value="1"/>
</dbReference>
<reference evidence="11" key="1">
    <citation type="submission" date="2021-10" db="EMBL/GenBank/DDBJ databases">
        <title>Novel species in genus Arthrobacter.</title>
        <authorList>
            <person name="Liu Y."/>
        </authorList>
    </citation>
    <scope>NUCLEOTIDE SEQUENCE</scope>
    <source>
        <strain evidence="11">Zg-Y786</strain>
    </source>
</reference>
<evidence type="ECO:0000256" key="8">
    <source>
        <dbReference type="HAMAP-Rule" id="MF_00456"/>
    </source>
</evidence>
<feature type="compositionally biased region" description="Polar residues" evidence="9">
    <location>
        <begin position="1"/>
        <end position="10"/>
    </location>
</feature>
<dbReference type="PRINTS" id="PR00474">
    <property type="entry name" value="GLU5KINASE"/>
</dbReference>
<feature type="compositionally biased region" description="Low complexity" evidence="9">
    <location>
        <begin position="399"/>
        <end position="426"/>
    </location>
</feature>
<dbReference type="SMART" id="SM00359">
    <property type="entry name" value="PUA"/>
    <property type="match status" value="1"/>
</dbReference>
<evidence type="ECO:0000313" key="12">
    <source>
        <dbReference type="Proteomes" id="UP001139168"/>
    </source>
</evidence>
<comment type="similarity">
    <text evidence="8">Belongs to the glutamate 5-kinase family.</text>
</comment>
<dbReference type="InterPro" id="IPR002478">
    <property type="entry name" value="PUA"/>
</dbReference>
<keyword evidence="6 8" id="KW-0418">Kinase</keyword>
<evidence type="ECO:0000256" key="9">
    <source>
        <dbReference type="SAM" id="MobiDB-lite"/>
    </source>
</evidence>
<dbReference type="InterPro" id="IPR011529">
    <property type="entry name" value="Glu_5kinase"/>
</dbReference>
<gene>
    <name evidence="8 11" type="primary">proB</name>
    <name evidence="11" type="ORF">LJ752_04620</name>
</gene>
<name>A0ABS8GFD6_9MICC</name>
<dbReference type="PROSITE" id="PS50890">
    <property type="entry name" value="PUA"/>
    <property type="match status" value="1"/>
</dbReference>